<feature type="domain" description="WW" evidence="2">
    <location>
        <begin position="41"/>
        <end position="74"/>
    </location>
</feature>
<feature type="region of interest" description="Disordered" evidence="1">
    <location>
        <begin position="263"/>
        <end position="300"/>
    </location>
</feature>
<dbReference type="GeneID" id="17303997"/>
<keyword evidence="5" id="KW-1185">Reference proteome</keyword>
<feature type="region of interest" description="Disordered" evidence="1">
    <location>
        <begin position="180"/>
        <end position="230"/>
    </location>
</feature>
<feature type="compositionally biased region" description="Acidic residues" evidence="1">
    <location>
        <begin position="114"/>
        <end position="128"/>
    </location>
</feature>
<feature type="region of interest" description="Disordered" evidence="1">
    <location>
        <begin position="441"/>
        <end position="462"/>
    </location>
</feature>
<feature type="compositionally biased region" description="Polar residues" evidence="1">
    <location>
        <begin position="646"/>
        <end position="656"/>
    </location>
</feature>
<dbReference type="PROSITE" id="PS50020">
    <property type="entry name" value="WW_DOMAIN_2"/>
    <property type="match status" value="1"/>
</dbReference>
<feature type="region of interest" description="Disordered" evidence="1">
    <location>
        <begin position="104"/>
        <end position="150"/>
    </location>
</feature>
<dbReference type="SUPFAM" id="SSF51045">
    <property type="entry name" value="WW domain"/>
    <property type="match status" value="1"/>
</dbReference>
<dbReference type="InterPro" id="IPR036020">
    <property type="entry name" value="WW_dom_sf"/>
</dbReference>
<accession>L1JFZ1</accession>
<evidence type="ECO:0000313" key="3">
    <source>
        <dbReference type="EMBL" id="EKX47411.1"/>
    </source>
</evidence>
<reference evidence="3 5" key="1">
    <citation type="journal article" date="2012" name="Nature">
        <title>Algal genomes reveal evolutionary mosaicism and the fate of nucleomorphs.</title>
        <authorList>
            <consortium name="DOE Joint Genome Institute"/>
            <person name="Curtis B.A."/>
            <person name="Tanifuji G."/>
            <person name="Burki F."/>
            <person name="Gruber A."/>
            <person name="Irimia M."/>
            <person name="Maruyama S."/>
            <person name="Arias M.C."/>
            <person name="Ball S.G."/>
            <person name="Gile G.H."/>
            <person name="Hirakawa Y."/>
            <person name="Hopkins J.F."/>
            <person name="Kuo A."/>
            <person name="Rensing S.A."/>
            <person name="Schmutz J."/>
            <person name="Symeonidi A."/>
            <person name="Elias M."/>
            <person name="Eveleigh R.J."/>
            <person name="Herman E.K."/>
            <person name="Klute M.J."/>
            <person name="Nakayama T."/>
            <person name="Obornik M."/>
            <person name="Reyes-Prieto A."/>
            <person name="Armbrust E.V."/>
            <person name="Aves S.J."/>
            <person name="Beiko R.G."/>
            <person name="Coutinho P."/>
            <person name="Dacks J.B."/>
            <person name="Durnford D.G."/>
            <person name="Fast N.M."/>
            <person name="Green B.R."/>
            <person name="Grisdale C.J."/>
            <person name="Hempel F."/>
            <person name="Henrissat B."/>
            <person name="Hoppner M.P."/>
            <person name="Ishida K."/>
            <person name="Kim E."/>
            <person name="Koreny L."/>
            <person name="Kroth P.G."/>
            <person name="Liu Y."/>
            <person name="Malik S.B."/>
            <person name="Maier U.G."/>
            <person name="McRose D."/>
            <person name="Mock T."/>
            <person name="Neilson J.A."/>
            <person name="Onodera N.T."/>
            <person name="Poole A.M."/>
            <person name="Pritham E.J."/>
            <person name="Richards T.A."/>
            <person name="Rocap G."/>
            <person name="Roy S.W."/>
            <person name="Sarai C."/>
            <person name="Schaack S."/>
            <person name="Shirato S."/>
            <person name="Slamovits C.H."/>
            <person name="Spencer D.F."/>
            <person name="Suzuki S."/>
            <person name="Worden A.Z."/>
            <person name="Zauner S."/>
            <person name="Barry K."/>
            <person name="Bell C."/>
            <person name="Bharti A.K."/>
            <person name="Crow J.A."/>
            <person name="Grimwood J."/>
            <person name="Kramer R."/>
            <person name="Lindquist E."/>
            <person name="Lucas S."/>
            <person name="Salamov A."/>
            <person name="McFadden G.I."/>
            <person name="Lane C.E."/>
            <person name="Keeling P.J."/>
            <person name="Gray M.W."/>
            <person name="Grigoriev I.V."/>
            <person name="Archibald J.M."/>
        </authorList>
    </citation>
    <scope>NUCLEOTIDE SEQUENCE</scope>
    <source>
        <strain evidence="3 5">CCMP2712</strain>
    </source>
</reference>
<dbReference type="PROSITE" id="PS01159">
    <property type="entry name" value="WW_DOMAIN_1"/>
    <property type="match status" value="1"/>
</dbReference>
<feature type="compositionally biased region" description="Basic and acidic residues" evidence="1">
    <location>
        <begin position="634"/>
        <end position="644"/>
    </location>
</feature>
<dbReference type="OrthoDB" id="548295at2759"/>
<evidence type="ECO:0000313" key="4">
    <source>
        <dbReference type="EnsemblProtists" id="EKX47411"/>
    </source>
</evidence>
<dbReference type="Pfam" id="PF00397">
    <property type="entry name" value="WW"/>
    <property type="match status" value="1"/>
</dbReference>
<dbReference type="KEGG" id="gtt:GUITHDRAFT_106854"/>
<organism evidence="3">
    <name type="scientific">Guillardia theta (strain CCMP2712)</name>
    <name type="common">Cryptophyte</name>
    <dbReference type="NCBI Taxonomy" id="905079"/>
    <lineage>
        <taxon>Eukaryota</taxon>
        <taxon>Cryptophyceae</taxon>
        <taxon>Pyrenomonadales</taxon>
        <taxon>Geminigeraceae</taxon>
        <taxon>Guillardia</taxon>
    </lineage>
</organism>
<reference evidence="4" key="3">
    <citation type="submission" date="2015-06" db="UniProtKB">
        <authorList>
            <consortium name="EnsemblProtists"/>
        </authorList>
    </citation>
    <scope>IDENTIFICATION</scope>
</reference>
<evidence type="ECO:0000259" key="2">
    <source>
        <dbReference type="PROSITE" id="PS50020"/>
    </source>
</evidence>
<feature type="compositionally biased region" description="Basic and acidic residues" evidence="1">
    <location>
        <begin position="606"/>
        <end position="615"/>
    </location>
</feature>
<dbReference type="Proteomes" id="UP000011087">
    <property type="component" value="Unassembled WGS sequence"/>
</dbReference>
<feature type="compositionally biased region" description="Basic and acidic residues" evidence="1">
    <location>
        <begin position="263"/>
        <end position="282"/>
    </location>
</feature>
<dbReference type="InterPro" id="IPR001202">
    <property type="entry name" value="WW_dom"/>
</dbReference>
<evidence type="ECO:0000256" key="1">
    <source>
        <dbReference type="SAM" id="MobiDB-lite"/>
    </source>
</evidence>
<evidence type="ECO:0000313" key="5">
    <source>
        <dbReference type="Proteomes" id="UP000011087"/>
    </source>
</evidence>
<sequence>MRDLILATSLAVAGIALIAVSITFRTLANSVSSPFEDLQQPSLPPHWHVSQDSQGRKYYWNRRLGTSSWDPPKAEVLHINKQPKLVVNTDVPVKLYPTKAKYLQSLAPSQSGGEEGESEAGEEGDDDEPKIQDVTGQPDWPADLPGAMGDDTSWIVGMHREPFWSDSMTHSCGLTTPCEKGRADRGHGFQKATNPWVDKRRTFDQYSQSSEAGKKNYPWDPSKDPKYYGKADCSDGKLTKECFEKPSDEELEKKQAEWRAKYDEWHTGKGKESKEGLEEQQKAEAAPDEAKARGQFTGGEPVVKSLGRVVHKIQDDFASAKNLFSSSSFTTLEKKFLRARSNHKSSAFHAKYRTPSHLQALASEPTAKVVEAQQKKISIWESPSSVKQHGLYGKSNKFAHKSHHEVEKAAPAQPVPEQKQLAVKGPLPSVRSDAEWVLSESDARAKQAEHKGKASTKPWEETQIQKGVLRRENTLMNLESAIEHHDDQLLQKQSGLTIPQLKALEKSAGDLEKKLLAQHGGSGATLTTQVKHKLKVVRHLKAKVMATLSKREKELLSEKAGWKSEKDLDQAEKFAENLSLEIKRRRAEEKLHPLIPKGVLSSVKTPTDEAKSEPSHHRKEQTPRAAPAPSFSKDQAKLERDEAHLQQMNLKESQLMSRIHQDQERLIQDFEQSKQQHHK</sequence>
<proteinExistence type="predicted"/>
<feature type="region of interest" description="Disordered" evidence="1">
    <location>
        <begin position="586"/>
        <end position="679"/>
    </location>
</feature>
<dbReference type="PaxDb" id="55529-EKX47411"/>
<reference evidence="5" key="2">
    <citation type="submission" date="2012-11" db="EMBL/GenBank/DDBJ databases">
        <authorList>
            <person name="Kuo A."/>
            <person name="Curtis B.A."/>
            <person name="Tanifuji G."/>
            <person name="Burki F."/>
            <person name="Gruber A."/>
            <person name="Irimia M."/>
            <person name="Maruyama S."/>
            <person name="Arias M.C."/>
            <person name="Ball S.G."/>
            <person name="Gile G.H."/>
            <person name="Hirakawa Y."/>
            <person name="Hopkins J.F."/>
            <person name="Rensing S.A."/>
            <person name="Schmutz J."/>
            <person name="Symeonidi A."/>
            <person name="Elias M."/>
            <person name="Eveleigh R.J."/>
            <person name="Herman E.K."/>
            <person name="Klute M.J."/>
            <person name="Nakayama T."/>
            <person name="Obornik M."/>
            <person name="Reyes-Prieto A."/>
            <person name="Armbrust E.V."/>
            <person name="Aves S.J."/>
            <person name="Beiko R.G."/>
            <person name="Coutinho P."/>
            <person name="Dacks J.B."/>
            <person name="Durnford D.G."/>
            <person name="Fast N.M."/>
            <person name="Green B.R."/>
            <person name="Grisdale C."/>
            <person name="Hempe F."/>
            <person name="Henrissat B."/>
            <person name="Hoppner M.P."/>
            <person name="Ishida K.-I."/>
            <person name="Kim E."/>
            <person name="Koreny L."/>
            <person name="Kroth P.G."/>
            <person name="Liu Y."/>
            <person name="Malik S.-B."/>
            <person name="Maier U.G."/>
            <person name="McRose D."/>
            <person name="Mock T."/>
            <person name="Neilson J.A."/>
            <person name="Onodera N.T."/>
            <person name="Poole A.M."/>
            <person name="Pritham E.J."/>
            <person name="Richards T.A."/>
            <person name="Rocap G."/>
            <person name="Roy S.W."/>
            <person name="Sarai C."/>
            <person name="Schaack S."/>
            <person name="Shirato S."/>
            <person name="Slamovits C.H."/>
            <person name="Spencer D.F."/>
            <person name="Suzuki S."/>
            <person name="Worden A.Z."/>
            <person name="Zauner S."/>
            <person name="Barry K."/>
            <person name="Bell C."/>
            <person name="Bharti A.K."/>
            <person name="Crow J.A."/>
            <person name="Grimwood J."/>
            <person name="Kramer R."/>
            <person name="Lindquist E."/>
            <person name="Lucas S."/>
            <person name="Salamov A."/>
            <person name="McFadden G.I."/>
            <person name="Lane C.E."/>
            <person name="Keeling P.J."/>
            <person name="Gray M.W."/>
            <person name="Grigoriev I.V."/>
            <person name="Archibald J.M."/>
        </authorList>
    </citation>
    <scope>NUCLEOTIDE SEQUENCE</scope>
    <source>
        <strain evidence="5">CCMP2712</strain>
    </source>
</reference>
<name>L1JFZ1_GUITC</name>
<dbReference type="AlphaFoldDB" id="L1JFZ1"/>
<dbReference type="CDD" id="cd00201">
    <property type="entry name" value="WW"/>
    <property type="match status" value="1"/>
</dbReference>
<feature type="compositionally biased region" description="Basic and acidic residues" evidence="1">
    <location>
        <begin position="221"/>
        <end position="230"/>
    </location>
</feature>
<protein>
    <recommendedName>
        <fullName evidence="2">WW domain-containing protein</fullName>
    </recommendedName>
</protein>
<dbReference type="SMART" id="SM00456">
    <property type="entry name" value="WW"/>
    <property type="match status" value="1"/>
</dbReference>
<dbReference type="RefSeq" id="XP_005834391.1">
    <property type="nucleotide sequence ID" value="XM_005834334.1"/>
</dbReference>
<dbReference type="EMBL" id="JH992990">
    <property type="protein sequence ID" value="EKX47411.1"/>
    <property type="molecule type" value="Genomic_DNA"/>
</dbReference>
<feature type="compositionally biased region" description="Basic and acidic residues" evidence="1">
    <location>
        <begin position="441"/>
        <end position="452"/>
    </location>
</feature>
<dbReference type="HOGENOM" id="CLU_405167_0_0_1"/>
<dbReference type="Gene3D" id="2.20.70.10">
    <property type="match status" value="1"/>
</dbReference>
<gene>
    <name evidence="3" type="ORF">GUITHDRAFT_106854</name>
</gene>
<feature type="compositionally biased region" description="Basic and acidic residues" evidence="1">
    <location>
        <begin position="659"/>
        <end position="679"/>
    </location>
</feature>
<dbReference type="EnsemblProtists" id="EKX47411">
    <property type="protein sequence ID" value="EKX47411"/>
    <property type="gene ID" value="GUITHDRAFT_106854"/>
</dbReference>